<dbReference type="NCBIfam" id="TIGR04219">
    <property type="entry name" value="OMP_w_GlyGly"/>
    <property type="match status" value="1"/>
</dbReference>
<evidence type="ECO:0000313" key="1">
    <source>
        <dbReference type="EMBL" id="MBE2886663.1"/>
    </source>
</evidence>
<dbReference type="InterPro" id="IPR026387">
    <property type="entry name" value="OMP_w_GlyGly"/>
</dbReference>
<dbReference type="EMBL" id="JADBFD010000002">
    <property type="protein sequence ID" value="MBE2886663.1"/>
    <property type="molecule type" value="Genomic_DNA"/>
</dbReference>
<gene>
    <name evidence="1" type="ORF">IIE05_01640</name>
</gene>
<name>A0ABR9NQX0_9BACT</name>
<reference evidence="1 2" key="1">
    <citation type="submission" date="2020-10" db="EMBL/GenBank/DDBJ databases">
        <title>Investigation of anaerobic biodegradation of phenanthrene by a sulfate-dependent Geobacter anodireducens strain PheS2.</title>
        <authorList>
            <person name="Zhang Z."/>
        </authorList>
    </citation>
    <scope>NUCLEOTIDE SEQUENCE [LARGE SCALE GENOMIC DNA]</scope>
    <source>
        <strain evidence="1 2">PheS2</strain>
    </source>
</reference>
<keyword evidence="2" id="KW-1185">Reference proteome</keyword>
<organism evidence="1 2">
    <name type="scientific">Geobacter anodireducens</name>
    <dbReference type="NCBI Taxonomy" id="1340425"/>
    <lineage>
        <taxon>Bacteria</taxon>
        <taxon>Pseudomonadati</taxon>
        <taxon>Thermodesulfobacteriota</taxon>
        <taxon>Desulfuromonadia</taxon>
        <taxon>Geobacterales</taxon>
        <taxon>Geobacteraceae</taxon>
        <taxon>Geobacter</taxon>
    </lineage>
</organism>
<proteinExistence type="predicted"/>
<accession>A0ABR9NQX0</accession>
<dbReference type="Proteomes" id="UP000618926">
    <property type="component" value="Unassembled WGS sequence"/>
</dbReference>
<protein>
    <submittedName>
        <fullName evidence="1">TIGR04219 family outer membrane beta-barrel protein</fullName>
    </submittedName>
</protein>
<evidence type="ECO:0000313" key="2">
    <source>
        <dbReference type="Proteomes" id="UP000618926"/>
    </source>
</evidence>
<sequence length="239" mass="26014">MLLAATAASAGAMGIEAAVGGWNTTPRGNFAYKGTSLDVKDELKYDDETRLMGRVKIETPLFFPNLYLMATPMEFNGQGSKSGTFQFGDVTFDGTIPFTSELKLDHYDLGLYWGVPLLKTATAGILNVDLGIDARLIDLKAEVVQGGVTESKSLVLGVPMIYAGVQVKPLSWFAAEGEARGMAYGDNRYYDLIARGKLILFDHLFAAAGYRYEKIEIDESDIKADVDFGGPFAEVGFQF</sequence>
<comment type="caution">
    <text evidence="1">The sequence shown here is derived from an EMBL/GenBank/DDBJ whole genome shotgun (WGS) entry which is preliminary data.</text>
</comment>